<dbReference type="OrthoDB" id="409048at2759"/>
<dbReference type="InterPro" id="IPR025960">
    <property type="entry name" value="RVT_N"/>
</dbReference>
<keyword evidence="4" id="KW-1185">Reference proteome</keyword>
<dbReference type="PANTHER" id="PTHR34047:SF8">
    <property type="entry name" value="PROTEIN YKFC"/>
    <property type="match status" value="1"/>
</dbReference>
<keyword evidence="3" id="KW-0695">RNA-directed DNA polymerase</keyword>
<dbReference type="InterPro" id="IPR043502">
    <property type="entry name" value="DNA/RNA_pol_sf"/>
</dbReference>
<protein>
    <submittedName>
        <fullName evidence="3">Probable reverse transcriptase</fullName>
    </submittedName>
</protein>
<sequence length="349" mass="40324">MYANNNSTGIEKSPNPQLYDRRNRVSLYFRLYGKQTARNADENAGKGKWRKRMPFCNEMDRICNINSRENEQTSIWSLMTRNFCQPLKVGKQMITSKTVSAPTNSSEAWNQLPWKKCQKVVMRLQRRIVKAVQEGRWSKVKALQHLLTRSFSGKTLAVKRVTENQGKNTAGVDRQLWSTCNAKFQGIKQLKQRGYKPSPLKRIYISKSNGKRRPLGIPTIKDRAMQALYLFALEPVSETISDRHSYGFRPKRSCADAIVACHLLLARRNRPQWILEGDIKGCFDNINHEWLMKHIPMEKKILHSWLKAGFLESKTLYPTTAGTPQGGTITPPTMLQIFLFFSIMSRRVW</sequence>
<gene>
    <name evidence="3" type="ORF">NPIL_619941</name>
</gene>
<proteinExistence type="predicted"/>
<evidence type="ECO:0000313" key="3">
    <source>
        <dbReference type="EMBL" id="GFT78288.1"/>
    </source>
</evidence>
<accession>A0A8X6U0U5</accession>
<reference evidence="3" key="1">
    <citation type="submission" date="2020-08" db="EMBL/GenBank/DDBJ databases">
        <title>Multicomponent nature underlies the extraordinary mechanical properties of spider dragline silk.</title>
        <authorList>
            <person name="Kono N."/>
            <person name="Nakamura H."/>
            <person name="Mori M."/>
            <person name="Yoshida Y."/>
            <person name="Ohtoshi R."/>
            <person name="Malay A.D."/>
            <person name="Moran D.A.P."/>
            <person name="Tomita M."/>
            <person name="Numata K."/>
            <person name="Arakawa K."/>
        </authorList>
    </citation>
    <scope>NUCLEOTIDE SEQUENCE</scope>
</reference>
<dbReference type="GO" id="GO:0003964">
    <property type="term" value="F:RNA-directed DNA polymerase activity"/>
    <property type="evidence" value="ECO:0007669"/>
    <property type="project" value="UniProtKB-KW"/>
</dbReference>
<feature type="domain" description="Reverse transcriptase" evidence="1">
    <location>
        <begin position="205"/>
        <end position="337"/>
    </location>
</feature>
<comment type="caution">
    <text evidence="3">The sequence shown here is derived from an EMBL/GenBank/DDBJ whole genome shotgun (WGS) entry which is preliminary data.</text>
</comment>
<dbReference type="CDD" id="cd01651">
    <property type="entry name" value="RT_G2_intron"/>
    <property type="match status" value="1"/>
</dbReference>
<dbReference type="PANTHER" id="PTHR34047">
    <property type="entry name" value="NUCLEAR INTRON MATURASE 1, MITOCHONDRIAL-RELATED"/>
    <property type="match status" value="1"/>
</dbReference>
<feature type="domain" description="Reverse transcriptase N-terminal" evidence="2">
    <location>
        <begin position="109"/>
        <end position="190"/>
    </location>
</feature>
<keyword evidence="3" id="KW-0808">Transferase</keyword>
<name>A0A8X6U0U5_NEPPI</name>
<dbReference type="InterPro" id="IPR051083">
    <property type="entry name" value="GrpII_Intron_Splice-Mob/Def"/>
</dbReference>
<dbReference type="Pfam" id="PF00078">
    <property type="entry name" value="RVT_1"/>
    <property type="match status" value="1"/>
</dbReference>
<evidence type="ECO:0000259" key="2">
    <source>
        <dbReference type="Pfam" id="PF13655"/>
    </source>
</evidence>
<dbReference type="AlphaFoldDB" id="A0A8X6U0U5"/>
<dbReference type="EMBL" id="BMAW01022554">
    <property type="protein sequence ID" value="GFT78288.1"/>
    <property type="molecule type" value="Genomic_DNA"/>
</dbReference>
<dbReference type="SUPFAM" id="SSF56672">
    <property type="entry name" value="DNA/RNA polymerases"/>
    <property type="match status" value="1"/>
</dbReference>
<organism evidence="3 4">
    <name type="scientific">Nephila pilipes</name>
    <name type="common">Giant wood spider</name>
    <name type="synonym">Nephila maculata</name>
    <dbReference type="NCBI Taxonomy" id="299642"/>
    <lineage>
        <taxon>Eukaryota</taxon>
        <taxon>Metazoa</taxon>
        <taxon>Ecdysozoa</taxon>
        <taxon>Arthropoda</taxon>
        <taxon>Chelicerata</taxon>
        <taxon>Arachnida</taxon>
        <taxon>Araneae</taxon>
        <taxon>Araneomorphae</taxon>
        <taxon>Entelegynae</taxon>
        <taxon>Araneoidea</taxon>
        <taxon>Nephilidae</taxon>
        <taxon>Nephila</taxon>
    </lineage>
</organism>
<dbReference type="Pfam" id="PF13655">
    <property type="entry name" value="RVT_N"/>
    <property type="match status" value="1"/>
</dbReference>
<dbReference type="InterPro" id="IPR000477">
    <property type="entry name" value="RT_dom"/>
</dbReference>
<keyword evidence="3" id="KW-0548">Nucleotidyltransferase</keyword>
<dbReference type="Proteomes" id="UP000887013">
    <property type="component" value="Unassembled WGS sequence"/>
</dbReference>
<evidence type="ECO:0000259" key="1">
    <source>
        <dbReference type="Pfam" id="PF00078"/>
    </source>
</evidence>
<evidence type="ECO:0000313" key="4">
    <source>
        <dbReference type="Proteomes" id="UP000887013"/>
    </source>
</evidence>